<dbReference type="AlphaFoldDB" id="A0A2I1HPR2"/>
<evidence type="ECO:0000313" key="2">
    <source>
        <dbReference type="Proteomes" id="UP000234323"/>
    </source>
</evidence>
<keyword evidence="2" id="KW-1185">Reference proteome</keyword>
<reference evidence="1 2" key="1">
    <citation type="submission" date="2015-10" db="EMBL/GenBank/DDBJ databases">
        <title>Genome analyses suggest a sexual origin of heterokaryosis in a supposedly ancient asexual fungus.</title>
        <authorList>
            <person name="Ropars J."/>
            <person name="Sedzielewska K."/>
            <person name="Noel J."/>
            <person name="Charron P."/>
            <person name="Farinelli L."/>
            <person name="Marton T."/>
            <person name="Kruger M."/>
            <person name="Pelin A."/>
            <person name="Brachmann A."/>
            <person name="Corradi N."/>
        </authorList>
    </citation>
    <scope>NUCLEOTIDE SEQUENCE [LARGE SCALE GENOMIC DNA]</scope>
    <source>
        <strain evidence="1 2">A4</strain>
    </source>
</reference>
<accession>A0A2I1HPR2</accession>
<name>A0A2I1HPR2_9GLOM</name>
<dbReference type="EMBL" id="LLXI01004678">
    <property type="protein sequence ID" value="PKY60870.1"/>
    <property type="molecule type" value="Genomic_DNA"/>
</dbReference>
<dbReference type="VEuPathDB" id="FungiDB:FUN_017190"/>
<dbReference type="VEuPathDB" id="FungiDB:RhiirA1_476559"/>
<protein>
    <submittedName>
        <fullName evidence="1">Uncharacterized protein</fullName>
    </submittedName>
</protein>
<dbReference type="Proteomes" id="UP000234323">
    <property type="component" value="Unassembled WGS sequence"/>
</dbReference>
<sequence>MDDEDFSLYNTINQWIVNKLLAQQREDEVLFQFHSNDNLNYTEDVFPPEFKRHKGRKRIKSAVENNVRSTTLSDKTNITGAILRDTYEDQESKSSKRKATCKKRHGIGHYAKTCTI</sequence>
<evidence type="ECO:0000313" key="1">
    <source>
        <dbReference type="EMBL" id="PKY60870.1"/>
    </source>
</evidence>
<comment type="caution">
    <text evidence="1">The sequence shown here is derived from an EMBL/GenBank/DDBJ whole genome shotgun (WGS) entry which is preliminary data.</text>
</comment>
<organism evidence="1 2">
    <name type="scientific">Rhizophagus irregularis</name>
    <dbReference type="NCBI Taxonomy" id="588596"/>
    <lineage>
        <taxon>Eukaryota</taxon>
        <taxon>Fungi</taxon>
        <taxon>Fungi incertae sedis</taxon>
        <taxon>Mucoromycota</taxon>
        <taxon>Glomeromycotina</taxon>
        <taxon>Glomeromycetes</taxon>
        <taxon>Glomerales</taxon>
        <taxon>Glomeraceae</taxon>
        <taxon>Rhizophagus</taxon>
    </lineage>
</organism>
<gene>
    <name evidence="1" type="ORF">RhiirA4_485076</name>
</gene>
<proteinExistence type="predicted"/>